<dbReference type="AlphaFoldDB" id="U6MWW1"/>
<name>U6MWW1_9EIME</name>
<dbReference type="OrthoDB" id="347551at2759"/>
<gene>
    <name evidence="2" type="ORF">ENH_00028380</name>
</gene>
<dbReference type="EMBL" id="HG723944">
    <property type="protein sequence ID" value="CDJ66984.1"/>
    <property type="molecule type" value="Genomic_DNA"/>
</dbReference>
<evidence type="ECO:0000256" key="1">
    <source>
        <dbReference type="SAM" id="Phobius"/>
    </source>
</evidence>
<evidence type="ECO:0000313" key="2">
    <source>
        <dbReference type="EMBL" id="CDJ66984.1"/>
    </source>
</evidence>
<reference evidence="2" key="2">
    <citation type="submission" date="2013-10" db="EMBL/GenBank/DDBJ databases">
        <authorList>
            <person name="Aslett M."/>
        </authorList>
    </citation>
    <scope>NUCLEOTIDE SEQUENCE [LARGE SCALE GENOMIC DNA]</scope>
    <source>
        <strain evidence="2">Houghton</strain>
    </source>
</reference>
<sequence length="457" mass="49460">MSLGAQLAMPGLLLFGLCFPLSCWLLVMFAPAVDTPRVVGCLGFWFDFYGPHRKGWEGLRFAAAAACIAAALLLQQVSPLAVSLALISGYSVLVLFLKPYGTELVEPWILFKQQVGPHTFLKIPKSLYAREVSLCLFLVVAMQLHFFTLLTSGTTAVREAGDGGDGGAVLFNWQVDLIRSGELESILETPETLNPKPSHRFTKKEEKFFAAAVQLSPFPAEALAQLLAAAALSEKANFDILDAADFLFQEGHIELQGQTLFCGLPRIAAMYSDLTFDISTSEQFAAELQQLFKKVAATLGIEQQVEARVSAAARIKDLYGSRKAAKVEGAAAAAAAALQRAAAAAAAAAAGDMKPWEKIWGVETEADIAMKWLQHQMQPAAQNPGLLRAEFVAVFPEAGPVEQQHGLIEVPPSPRDPPGFFRRVWHYIAGEPPPPPPKKVADPLEVSIHPTNAVEYL</sequence>
<dbReference type="VEuPathDB" id="ToxoDB:ENH_00028380"/>
<feature type="transmembrane region" description="Helical" evidence="1">
    <location>
        <begin position="56"/>
        <end position="74"/>
    </location>
</feature>
<proteinExistence type="predicted"/>
<keyword evidence="1" id="KW-0812">Transmembrane</keyword>
<dbReference type="Proteomes" id="UP000030754">
    <property type="component" value="Unassembled WGS sequence"/>
</dbReference>
<protein>
    <submittedName>
        <fullName evidence="2">Uncharacterized protein</fullName>
    </submittedName>
</protein>
<keyword evidence="1" id="KW-1133">Transmembrane helix</keyword>
<organism evidence="2 3">
    <name type="scientific">Eimeria necatrix</name>
    <dbReference type="NCBI Taxonomy" id="51315"/>
    <lineage>
        <taxon>Eukaryota</taxon>
        <taxon>Sar</taxon>
        <taxon>Alveolata</taxon>
        <taxon>Apicomplexa</taxon>
        <taxon>Conoidasida</taxon>
        <taxon>Coccidia</taxon>
        <taxon>Eucoccidiorida</taxon>
        <taxon>Eimeriorina</taxon>
        <taxon>Eimeriidae</taxon>
        <taxon>Eimeria</taxon>
    </lineage>
</organism>
<dbReference type="GeneID" id="25473004"/>
<keyword evidence="1" id="KW-0472">Membrane</keyword>
<feature type="transmembrane region" description="Helical" evidence="1">
    <location>
        <begin position="81"/>
        <end position="101"/>
    </location>
</feature>
<keyword evidence="3" id="KW-1185">Reference proteome</keyword>
<reference evidence="2" key="1">
    <citation type="submission" date="2013-10" db="EMBL/GenBank/DDBJ databases">
        <title>Genomic analysis of the causative agents of coccidiosis in chickens.</title>
        <authorList>
            <person name="Reid A.J."/>
            <person name="Blake D."/>
            <person name="Billington K."/>
            <person name="Browne H."/>
            <person name="Dunn M."/>
            <person name="Hung S."/>
            <person name="Kawahara F."/>
            <person name="Miranda-Saavedra D."/>
            <person name="Mourier T."/>
            <person name="Nagra H."/>
            <person name="Otto T.D."/>
            <person name="Rawlings N."/>
            <person name="Sanchez A."/>
            <person name="Sanders M."/>
            <person name="Subramaniam C."/>
            <person name="Tay Y."/>
            <person name="Dear P."/>
            <person name="Doerig C."/>
            <person name="Gruber A."/>
            <person name="Parkinson J."/>
            <person name="Shirley M."/>
            <person name="Wan K.L."/>
            <person name="Berriman M."/>
            <person name="Tomley F."/>
            <person name="Pain A."/>
        </authorList>
    </citation>
    <scope>NUCLEOTIDE SEQUENCE [LARGE SCALE GENOMIC DNA]</scope>
    <source>
        <strain evidence="2">Houghton</strain>
    </source>
</reference>
<dbReference type="RefSeq" id="XP_013435451.1">
    <property type="nucleotide sequence ID" value="XM_013579997.1"/>
</dbReference>
<accession>U6MWW1</accession>
<evidence type="ECO:0000313" key="3">
    <source>
        <dbReference type="Proteomes" id="UP000030754"/>
    </source>
</evidence>